<evidence type="ECO:0000256" key="4">
    <source>
        <dbReference type="PIRSR" id="PIRSR000097-1"/>
    </source>
</evidence>
<evidence type="ECO:0000256" key="5">
    <source>
        <dbReference type="PIRSR" id="PIRSR000097-2"/>
    </source>
</evidence>
<feature type="compositionally biased region" description="Polar residues" evidence="7">
    <location>
        <begin position="12"/>
        <end position="25"/>
    </location>
</feature>
<dbReference type="PANTHER" id="PTHR43827:SF3">
    <property type="entry name" value="NADP-DEPENDENT OXIDOREDUCTASE DOMAIN-CONTAINING PROTEIN"/>
    <property type="match status" value="1"/>
</dbReference>
<dbReference type="Pfam" id="PF00248">
    <property type="entry name" value="Aldo_ket_red"/>
    <property type="match status" value="2"/>
</dbReference>
<comment type="similarity">
    <text evidence="1">Belongs to the aldo/keto reductase family.</text>
</comment>
<dbReference type="PIRSF" id="PIRSF000097">
    <property type="entry name" value="AKR"/>
    <property type="match status" value="1"/>
</dbReference>
<feature type="binding site" evidence="5">
    <location>
        <position position="111"/>
    </location>
    <ligand>
        <name>substrate</name>
    </ligand>
</feature>
<feature type="region of interest" description="Disordered" evidence="7">
    <location>
        <begin position="1"/>
        <end position="32"/>
    </location>
</feature>
<evidence type="ECO:0000313" key="9">
    <source>
        <dbReference type="EMBL" id="KAF8885395.1"/>
    </source>
</evidence>
<evidence type="ECO:0000256" key="2">
    <source>
        <dbReference type="ARBA" id="ARBA00022857"/>
    </source>
</evidence>
<dbReference type="EMBL" id="JADNYJ010000102">
    <property type="protein sequence ID" value="KAF8885395.1"/>
    <property type="molecule type" value="Genomic_DNA"/>
</dbReference>
<name>A0A9P5NII0_GYMJU</name>
<dbReference type="CDD" id="cd19120">
    <property type="entry name" value="AKR_AKR3C2-3"/>
    <property type="match status" value="1"/>
</dbReference>
<dbReference type="InterPro" id="IPR020471">
    <property type="entry name" value="AKR"/>
</dbReference>
<sequence length="297" mass="32824">MPWDSLKLNDGMTRTNSSGSNSYGTWRTGKGQPPVDSLKQAFAAGIHHVDTAQNYTNEPEAGIAIRESGIPREQIFVTTKWSRLNGLDIATSFQNSLKNLGLSYIDLYLIHGAELCDDIPKCWKEMEKIKDSGLARQPIFFLFLFFRHSNDFGLIYYRSIGVSNFEVQDLQQLLAISKHVPVVNQILFHPYVYEEQLPILKLCAEKSIVIEAYSPLIPVTKRPGGPVDKPVSQVAQRLGVSMDQVLLAWAKAKGTVPVTMSAKKERVKGYVKAGDLVLSSADIDAIDKAGAKGVNAN</sequence>
<comment type="caution">
    <text evidence="9">The sequence shown here is derived from an EMBL/GenBank/DDBJ whole genome shotgun (WGS) entry which is preliminary data.</text>
</comment>
<dbReference type="Gene3D" id="3.20.20.100">
    <property type="entry name" value="NADP-dependent oxidoreductase domain"/>
    <property type="match status" value="1"/>
</dbReference>
<reference evidence="9" key="1">
    <citation type="submission" date="2020-11" db="EMBL/GenBank/DDBJ databases">
        <authorList>
            <consortium name="DOE Joint Genome Institute"/>
            <person name="Ahrendt S."/>
            <person name="Riley R."/>
            <person name="Andreopoulos W."/>
            <person name="LaButti K."/>
            <person name="Pangilinan J."/>
            <person name="Ruiz-duenas F.J."/>
            <person name="Barrasa J.M."/>
            <person name="Sanchez-Garcia M."/>
            <person name="Camarero S."/>
            <person name="Miyauchi S."/>
            <person name="Serrano A."/>
            <person name="Linde D."/>
            <person name="Babiker R."/>
            <person name="Drula E."/>
            <person name="Ayuso-Fernandez I."/>
            <person name="Pacheco R."/>
            <person name="Padilla G."/>
            <person name="Ferreira P."/>
            <person name="Barriuso J."/>
            <person name="Kellner H."/>
            <person name="Castanera R."/>
            <person name="Alfaro M."/>
            <person name="Ramirez L."/>
            <person name="Pisabarro A.G."/>
            <person name="Kuo A."/>
            <person name="Tritt A."/>
            <person name="Lipzen A."/>
            <person name="He G."/>
            <person name="Yan M."/>
            <person name="Ng V."/>
            <person name="Cullen D."/>
            <person name="Martin F."/>
            <person name="Rosso M.-N."/>
            <person name="Henrissat B."/>
            <person name="Hibbett D."/>
            <person name="Martinez A.T."/>
            <person name="Grigoriev I.V."/>
        </authorList>
    </citation>
    <scope>NUCLEOTIDE SEQUENCE</scope>
    <source>
        <strain evidence="9">AH 44721</strain>
    </source>
</reference>
<evidence type="ECO:0000256" key="7">
    <source>
        <dbReference type="SAM" id="MobiDB-lite"/>
    </source>
</evidence>
<dbReference type="GO" id="GO:0016616">
    <property type="term" value="F:oxidoreductase activity, acting on the CH-OH group of donors, NAD or NADP as acceptor"/>
    <property type="evidence" value="ECO:0007669"/>
    <property type="project" value="UniProtKB-ARBA"/>
</dbReference>
<gene>
    <name evidence="9" type="ORF">CPB84DRAFT_1685518</name>
</gene>
<feature type="domain" description="NADP-dependent oxidoreductase" evidence="8">
    <location>
        <begin position="23"/>
        <end position="136"/>
    </location>
</feature>
<evidence type="ECO:0000313" key="10">
    <source>
        <dbReference type="Proteomes" id="UP000724874"/>
    </source>
</evidence>
<protein>
    <submittedName>
        <fullName evidence="9">NADP-dependent oxidoreductase domain-containing protein</fullName>
    </submittedName>
</protein>
<dbReference type="PANTHER" id="PTHR43827">
    <property type="entry name" value="2,5-DIKETO-D-GLUCONIC ACID REDUCTASE"/>
    <property type="match status" value="1"/>
</dbReference>
<feature type="site" description="Lowers pKa of active site Tyr" evidence="6">
    <location>
        <position position="80"/>
    </location>
</feature>
<evidence type="ECO:0000259" key="8">
    <source>
        <dbReference type="Pfam" id="PF00248"/>
    </source>
</evidence>
<feature type="domain" description="NADP-dependent oxidoreductase" evidence="8">
    <location>
        <begin position="158"/>
        <end position="289"/>
    </location>
</feature>
<dbReference type="GO" id="GO:0016652">
    <property type="term" value="F:oxidoreductase activity, acting on NAD(P)H as acceptor"/>
    <property type="evidence" value="ECO:0007669"/>
    <property type="project" value="InterPro"/>
</dbReference>
<dbReference type="InterPro" id="IPR044494">
    <property type="entry name" value="AKR3C2/3"/>
</dbReference>
<proteinExistence type="inferred from homology"/>
<dbReference type="PRINTS" id="PR00069">
    <property type="entry name" value="ALDKETRDTASE"/>
</dbReference>
<dbReference type="OrthoDB" id="416253at2759"/>
<feature type="active site" description="Proton donor" evidence="4">
    <location>
        <position position="55"/>
    </location>
</feature>
<dbReference type="Proteomes" id="UP000724874">
    <property type="component" value="Unassembled WGS sequence"/>
</dbReference>
<dbReference type="AlphaFoldDB" id="A0A9P5NII0"/>
<dbReference type="SUPFAM" id="SSF51430">
    <property type="entry name" value="NAD(P)-linked oxidoreductase"/>
    <property type="match status" value="1"/>
</dbReference>
<organism evidence="9 10">
    <name type="scientific">Gymnopilus junonius</name>
    <name type="common">Spectacular rustgill mushroom</name>
    <name type="synonym">Gymnopilus spectabilis subsp. junonius</name>
    <dbReference type="NCBI Taxonomy" id="109634"/>
    <lineage>
        <taxon>Eukaryota</taxon>
        <taxon>Fungi</taxon>
        <taxon>Dikarya</taxon>
        <taxon>Basidiomycota</taxon>
        <taxon>Agaricomycotina</taxon>
        <taxon>Agaricomycetes</taxon>
        <taxon>Agaricomycetidae</taxon>
        <taxon>Agaricales</taxon>
        <taxon>Agaricineae</taxon>
        <taxon>Hymenogastraceae</taxon>
        <taxon>Gymnopilus</taxon>
    </lineage>
</organism>
<accession>A0A9P5NII0</accession>
<keyword evidence="3" id="KW-0560">Oxidoreductase</keyword>
<evidence type="ECO:0000256" key="1">
    <source>
        <dbReference type="ARBA" id="ARBA00007905"/>
    </source>
</evidence>
<dbReference type="InterPro" id="IPR023210">
    <property type="entry name" value="NADP_OxRdtase_dom"/>
</dbReference>
<dbReference type="InterPro" id="IPR036812">
    <property type="entry name" value="NAD(P)_OxRdtase_dom_sf"/>
</dbReference>
<keyword evidence="10" id="KW-1185">Reference proteome</keyword>
<evidence type="ECO:0000256" key="6">
    <source>
        <dbReference type="PIRSR" id="PIRSR000097-3"/>
    </source>
</evidence>
<evidence type="ECO:0000256" key="3">
    <source>
        <dbReference type="ARBA" id="ARBA00023002"/>
    </source>
</evidence>
<keyword evidence="2" id="KW-0521">NADP</keyword>